<comment type="similarity">
    <text evidence="1 4">Belongs to the short-chain dehydrogenases/reductases (SDR) family.</text>
</comment>
<gene>
    <name evidence="5" type="ORF">DM02DRAFT_612953</name>
</gene>
<reference evidence="5 6" key="1">
    <citation type="journal article" date="2018" name="Sci. Rep.">
        <title>Comparative genomics provides insights into the lifestyle and reveals functional heterogeneity of dark septate endophytic fungi.</title>
        <authorList>
            <person name="Knapp D.G."/>
            <person name="Nemeth J.B."/>
            <person name="Barry K."/>
            <person name="Hainaut M."/>
            <person name="Henrissat B."/>
            <person name="Johnson J."/>
            <person name="Kuo A."/>
            <person name="Lim J.H.P."/>
            <person name="Lipzen A."/>
            <person name="Nolan M."/>
            <person name="Ohm R.A."/>
            <person name="Tamas L."/>
            <person name="Grigoriev I.V."/>
            <person name="Spatafora J.W."/>
            <person name="Nagy L.G."/>
            <person name="Kovacs G.M."/>
        </authorList>
    </citation>
    <scope>NUCLEOTIDE SEQUENCE [LARGE SCALE GENOMIC DNA]</scope>
    <source>
        <strain evidence="5 6">DSE2036</strain>
    </source>
</reference>
<dbReference type="PANTHER" id="PTHR43976:SF16">
    <property type="entry name" value="SHORT-CHAIN DEHYDROGENASE_REDUCTASE FAMILY PROTEIN"/>
    <property type="match status" value="1"/>
</dbReference>
<dbReference type="GO" id="GO:0016491">
    <property type="term" value="F:oxidoreductase activity"/>
    <property type="evidence" value="ECO:0007669"/>
    <property type="project" value="UniProtKB-KW"/>
</dbReference>
<dbReference type="PANTHER" id="PTHR43976">
    <property type="entry name" value="SHORT CHAIN DEHYDROGENASE"/>
    <property type="match status" value="1"/>
</dbReference>
<dbReference type="InterPro" id="IPR051911">
    <property type="entry name" value="SDR_oxidoreductase"/>
</dbReference>
<dbReference type="CDD" id="cd05374">
    <property type="entry name" value="17beta-HSD-like_SDR_c"/>
    <property type="match status" value="1"/>
</dbReference>
<dbReference type="InterPro" id="IPR002347">
    <property type="entry name" value="SDR_fam"/>
</dbReference>
<evidence type="ECO:0000256" key="4">
    <source>
        <dbReference type="RuleBase" id="RU000363"/>
    </source>
</evidence>
<keyword evidence="6" id="KW-1185">Reference proteome</keyword>
<organism evidence="5 6">
    <name type="scientific">Periconia macrospinosa</name>
    <dbReference type="NCBI Taxonomy" id="97972"/>
    <lineage>
        <taxon>Eukaryota</taxon>
        <taxon>Fungi</taxon>
        <taxon>Dikarya</taxon>
        <taxon>Ascomycota</taxon>
        <taxon>Pezizomycotina</taxon>
        <taxon>Dothideomycetes</taxon>
        <taxon>Pleosporomycetidae</taxon>
        <taxon>Pleosporales</taxon>
        <taxon>Massarineae</taxon>
        <taxon>Periconiaceae</taxon>
        <taxon>Periconia</taxon>
    </lineage>
</organism>
<sequence>MPQLTWLITGCTSGLGEAFVRGIIARGDKVIATTRGDVSRISTLAEAGAKTFSLDVTAPRSEIDAVVQNILKENTIDVLVNNAGYVEAGLAEEVTYENYVNQFETNFFGVVKTTQALLPHFREKKSGTVVFLGSSGGLAGEPGAGPYCATKHALEGWNDVLRLETAHLGIRPIIFELGFFRTKIFNKDNLRFRTTNFSDNDPIRELVGGMVQQVDGNQPGDPAKAVSIMVDVVKGEGVAEGKAFPNRLPLGPDCLATLRKHRVNDLLIANEWEEVIRSTNFDP</sequence>
<evidence type="ECO:0000313" key="5">
    <source>
        <dbReference type="EMBL" id="PVI02402.1"/>
    </source>
</evidence>
<keyword evidence="3" id="KW-0560">Oxidoreductase</keyword>
<dbReference type="PRINTS" id="PR00080">
    <property type="entry name" value="SDRFAMILY"/>
</dbReference>
<dbReference type="PRINTS" id="PR00081">
    <property type="entry name" value="GDHRDH"/>
</dbReference>
<dbReference type="AlphaFoldDB" id="A0A2V1DWU1"/>
<evidence type="ECO:0000256" key="3">
    <source>
        <dbReference type="ARBA" id="ARBA00023002"/>
    </source>
</evidence>
<dbReference type="Proteomes" id="UP000244855">
    <property type="component" value="Unassembled WGS sequence"/>
</dbReference>
<dbReference type="PROSITE" id="PS00061">
    <property type="entry name" value="ADH_SHORT"/>
    <property type="match status" value="1"/>
</dbReference>
<evidence type="ECO:0000256" key="1">
    <source>
        <dbReference type="ARBA" id="ARBA00006484"/>
    </source>
</evidence>
<dbReference type="Gene3D" id="3.40.50.720">
    <property type="entry name" value="NAD(P)-binding Rossmann-like Domain"/>
    <property type="match status" value="1"/>
</dbReference>
<accession>A0A2V1DWU1</accession>
<protein>
    <submittedName>
        <fullName evidence="5">NAD(P)-binding protein</fullName>
    </submittedName>
</protein>
<dbReference type="InterPro" id="IPR020904">
    <property type="entry name" value="Sc_DH/Rdtase_CS"/>
</dbReference>
<name>A0A2V1DWU1_9PLEO</name>
<dbReference type="OrthoDB" id="1274115at2759"/>
<keyword evidence="2" id="KW-0521">NADP</keyword>
<dbReference type="EMBL" id="KZ805343">
    <property type="protein sequence ID" value="PVI02402.1"/>
    <property type="molecule type" value="Genomic_DNA"/>
</dbReference>
<dbReference type="SUPFAM" id="SSF51735">
    <property type="entry name" value="NAD(P)-binding Rossmann-fold domains"/>
    <property type="match status" value="1"/>
</dbReference>
<dbReference type="Pfam" id="PF00106">
    <property type="entry name" value="adh_short"/>
    <property type="match status" value="1"/>
</dbReference>
<proteinExistence type="inferred from homology"/>
<dbReference type="InterPro" id="IPR036291">
    <property type="entry name" value="NAD(P)-bd_dom_sf"/>
</dbReference>
<evidence type="ECO:0000256" key="2">
    <source>
        <dbReference type="ARBA" id="ARBA00022857"/>
    </source>
</evidence>
<evidence type="ECO:0000313" key="6">
    <source>
        <dbReference type="Proteomes" id="UP000244855"/>
    </source>
</evidence>
<dbReference type="STRING" id="97972.A0A2V1DWU1"/>